<feature type="repeat" description="NHL" evidence="2">
    <location>
        <begin position="205"/>
        <end position="235"/>
    </location>
</feature>
<evidence type="ECO:0000313" key="5">
    <source>
        <dbReference type="Proteomes" id="UP001500552"/>
    </source>
</evidence>
<dbReference type="Gene3D" id="3.40.30.10">
    <property type="entry name" value="Glutaredoxin"/>
    <property type="match status" value="1"/>
</dbReference>
<dbReference type="InterPro" id="IPR013766">
    <property type="entry name" value="Thioredoxin_domain"/>
</dbReference>
<evidence type="ECO:0000259" key="3">
    <source>
        <dbReference type="PROSITE" id="PS51352"/>
    </source>
</evidence>
<organism evidence="4 5">
    <name type="scientific">Pontibacter saemangeumensis</name>
    <dbReference type="NCBI Taxonomy" id="1084525"/>
    <lineage>
        <taxon>Bacteria</taxon>
        <taxon>Pseudomonadati</taxon>
        <taxon>Bacteroidota</taxon>
        <taxon>Cytophagia</taxon>
        <taxon>Cytophagales</taxon>
        <taxon>Hymenobacteraceae</taxon>
        <taxon>Pontibacter</taxon>
    </lineage>
</organism>
<evidence type="ECO:0000256" key="2">
    <source>
        <dbReference type="PROSITE-ProRule" id="PRU00504"/>
    </source>
</evidence>
<proteinExistence type="predicted"/>
<dbReference type="Gene3D" id="2.120.10.30">
    <property type="entry name" value="TolB, C-terminal domain"/>
    <property type="match status" value="2"/>
</dbReference>
<evidence type="ECO:0000313" key="4">
    <source>
        <dbReference type="EMBL" id="GAA4445026.1"/>
    </source>
</evidence>
<dbReference type="Proteomes" id="UP001500552">
    <property type="component" value="Unassembled WGS sequence"/>
</dbReference>
<dbReference type="PROSITE" id="PS51352">
    <property type="entry name" value="THIOREDOXIN_2"/>
    <property type="match status" value="1"/>
</dbReference>
<dbReference type="PANTHER" id="PTHR46388:SF2">
    <property type="entry name" value="NHL REPEAT-CONTAINING PROTEIN 2"/>
    <property type="match status" value="1"/>
</dbReference>
<sequence>MPAATQRAFFIPPQKQTGAQAVTVVGLNRKLNEIMLTGHVNAPELYTGFDWLNTSRNWSIKDFRGKIVLLDFWTFGCINCQHIVPDLKRLEEEFADVLVVIGVHSAKFDAEKQNETIQQAIRKFGITHPVVNDASYRLWNEYGIRAWPTVVLINPNGKVVGQHAGEGVYQTVQPYIQQMEAEFAGELNREPIDFKAEQRQEQALLSFPSKLIPDSEGNVYVSDSGNNRILKLSPEGRVLETIGSGAEGFADGSYAEASFYEPHGMALHNGSLYIADAKNNAIRKADLSQRQVRTVAGTGELSYYFKDDQLEVPVNPNSPWDLLVLGDNLYIASAGNHQILRMDLGTEKVYRFAGSGREALTDGPLAEAAFNQPSGLANNGSVLYIADAEASAIRTLNLDTGMVLTPLGRGLFDFGDVDGHVDDALLQHCVGAEIIDSDVYIADTYNGKIKVLDLSRLRVRTLTNGLREPNDLIFLNGKLWVTSTNSHQLFKVDMHTGEKEEVVVQF</sequence>
<dbReference type="InterPro" id="IPR011042">
    <property type="entry name" value="6-blade_b-propeller_TolB-like"/>
</dbReference>
<dbReference type="SUPFAM" id="SSF101898">
    <property type="entry name" value="NHL repeat"/>
    <property type="match status" value="1"/>
</dbReference>
<feature type="domain" description="Thioredoxin" evidence="3">
    <location>
        <begin position="13"/>
        <end position="181"/>
    </location>
</feature>
<evidence type="ECO:0000256" key="1">
    <source>
        <dbReference type="ARBA" id="ARBA00022737"/>
    </source>
</evidence>
<protein>
    <submittedName>
        <fullName evidence="4">Thioredoxin-like domain-containing protein</fullName>
    </submittedName>
</protein>
<keyword evidence="1" id="KW-0677">Repeat</keyword>
<name>A0ABP8M7Y6_9BACT</name>
<dbReference type="InterPro" id="IPR036249">
    <property type="entry name" value="Thioredoxin-like_sf"/>
</dbReference>
<comment type="caution">
    <text evidence="4">The sequence shown here is derived from an EMBL/GenBank/DDBJ whole genome shotgun (WGS) entry which is preliminary data.</text>
</comment>
<dbReference type="Pfam" id="PF13905">
    <property type="entry name" value="Thioredoxin_8"/>
    <property type="match status" value="1"/>
</dbReference>
<keyword evidence="5" id="KW-1185">Reference proteome</keyword>
<accession>A0ABP8M7Y6</accession>
<dbReference type="EMBL" id="BAABHC010000041">
    <property type="protein sequence ID" value="GAA4445026.1"/>
    <property type="molecule type" value="Genomic_DNA"/>
</dbReference>
<dbReference type="SUPFAM" id="SSF52833">
    <property type="entry name" value="Thioredoxin-like"/>
    <property type="match status" value="1"/>
</dbReference>
<dbReference type="InterPro" id="IPR012336">
    <property type="entry name" value="Thioredoxin-like_fold"/>
</dbReference>
<reference evidence="5" key="1">
    <citation type="journal article" date="2019" name="Int. J. Syst. Evol. Microbiol.">
        <title>The Global Catalogue of Microorganisms (GCM) 10K type strain sequencing project: providing services to taxonomists for standard genome sequencing and annotation.</title>
        <authorList>
            <consortium name="The Broad Institute Genomics Platform"/>
            <consortium name="The Broad Institute Genome Sequencing Center for Infectious Disease"/>
            <person name="Wu L."/>
            <person name="Ma J."/>
        </authorList>
    </citation>
    <scope>NUCLEOTIDE SEQUENCE [LARGE SCALE GENOMIC DNA]</scope>
    <source>
        <strain evidence="5">JCM 17926</strain>
    </source>
</reference>
<gene>
    <name evidence="4" type="ORF">GCM10023188_47690</name>
</gene>
<dbReference type="InterPro" id="IPR001258">
    <property type="entry name" value="NHL_repeat"/>
</dbReference>
<dbReference type="PROSITE" id="PS51125">
    <property type="entry name" value="NHL"/>
    <property type="match status" value="1"/>
</dbReference>
<dbReference type="PANTHER" id="PTHR46388">
    <property type="entry name" value="NHL REPEAT-CONTAINING PROTEIN 2"/>
    <property type="match status" value="1"/>
</dbReference>